<dbReference type="AlphaFoldDB" id="A0AAV7IHD4"/>
<accession>A0AAV7IHD4</accession>
<comment type="caution">
    <text evidence="1">The sequence shown here is derived from an EMBL/GenBank/DDBJ whole genome shotgun (WGS) entry which is preliminary data.</text>
</comment>
<evidence type="ECO:0000313" key="2">
    <source>
        <dbReference type="Proteomes" id="UP000826195"/>
    </source>
</evidence>
<organism evidence="1 2">
    <name type="scientific">Cotesia glomerata</name>
    <name type="common">Lepidopteran parasitic wasp</name>
    <name type="synonym">Apanteles glomeratus</name>
    <dbReference type="NCBI Taxonomy" id="32391"/>
    <lineage>
        <taxon>Eukaryota</taxon>
        <taxon>Metazoa</taxon>
        <taxon>Ecdysozoa</taxon>
        <taxon>Arthropoda</taxon>
        <taxon>Hexapoda</taxon>
        <taxon>Insecta</taxon>
        <taxon>Pterygota</taxon>
        <taxon>Neoptera</taxon>
        <taxon>Endopterygota</taxon>
        <taxon>Hymenoptera</taxon>
        <taxon>Apocrita</taxon>
        <taxon>Ichneumonoidea</taxon>
        <taxon>Braconidae</taxon>
        <taxon>Microgastrinae</taxon>
        <taxon>Cotesia</taxon>
    </lineage>
</organism>
<proteinExistence type="predicted"/>
<dbReference type="EMBL" id="JAHXZJ010001492">
    <property type="protein sequence ID" value="KAH0551879.1"/>
    <property type="molecule type" value="Genomic_DNA"/>
</dbReference>
<name>A0AAV7IHD4_COTGL</name>
<dbReference type="Proteomes" id="UP000826195">
    <property type="component" value="Unassembled WGS sequence"/>
</dbReference>
<gene>
    <name evidence="1" type="ORF">KQX54_002483</name>
</gene>
<evidence type="ECO:0000313" key="1">
    <source>
        <dbReference type="EMBL" id="KAH0551879.1"/>
    </source>
</evidence>
<keyword evidence="2" id="KW-1185">Reference proteome</keyword>
<sequence length="169" mass="19403">MQVSLKVHQILDYPDPEFLKLHIFSFPTHCSSALCDNLALSNARSRKEALQPLKIGGAEGSRALKDDNLSERYREWTVLVDRYGDSFEMVNSFGLNTLGTYVEYLKDYRVCKVQTKPPISPNGFLLWMLREKEATKDGLEPEEQKNGTKRVSERYCRAILGQREPIQCD</sequence>
<reference evidence="1 2" key="1">
    <citation type="journal article" date="2021" name="J. Hered.">
        <title>A chromosome-level genome assembly of the parasitoid wasp, Cotesia glomerata (Hymenoptera: Braconidae).</title>
        <authorList>
            <person name="Pinto B.J."/>
            <person name="Weis J.J."/>
            <person name="Gamble T."/>
            <person name="Ode P.J."/>
            <person name="Paul R."/>
            <person name="Zaspel J.M."/>
        </authorList>
    </citation>
    <scope>NUCLEOTIDE SEQUENCE [LARGE SCALE GENOMIC DNA]</scope>
    <source>
        <strain evidence="1">CgM1</strain>
    </source>
</reference>
<evidence type="ECO:0008006" key="3">
    <source>
        <dbReference type="Google" id="ProtNLM"/>
    </source>
</evidence>
<protein>
    <recommendedName>
        <fullName evidence="3">Transposase</fullName>
    </recommendedName>
</protein>